<sequence length="86" mass="9999">MCDVDLRICRVIVEENRIVAGRWKTMIKALDAVKGRKVKEVSNKRKKTSYILESESSEGEEDTECLFFTETFSKDNMGELWIKCCE</sequence>
<gene>
    <name evidence="1" type="ORF">BINO364_LOCUS6380</name>
</gene>
<keyword evidence="2" id="KW-1185">Reference proteome</keyword>
<dbReference type="EMBL" id="OV170234">
    <property type="protein sequence ID" value="CAH0720110.1"/>
    <property type="molecule type" value="Genomic_DNA"/>
</dbReference>
<evidence type="ECO:0000313" key="1">
    <source>
        <dbReference type="EMBL" id="CAH0720110.1"/>
    </source>
</evidence>
<organism evidence="1 2">
    <name type="scientific">Brenthis ino</name>
    <name type="common">lesser marbled fritillary</name>
    <dbReference type="NCBI Taxonomy" id="405034"/>
    <lineage>
        <taxon>Eukaryota</taxon>
        <taxon>Metazoa</taxon>
        <taxon>Ecdysozoa</taxon>
        <taxon>Arthropoda</taxon>
        <taxon>Hexapoda</taxon>
        <taxon>Insecta</taxon>
        <taxon>Pterygota</taxon>
        <taxon>Neoptera</taxon>
        <taxon>Endopterygota</taxon>
        <taxon>Lepidoptera</taxon>
        <taxon>Glossata</taxon>
        <taxon>Ditrysia</taxon>
        <taxon>Papilionoidea</taxon>
        <taxon>Nymphalidae</taxon>
        <taxon>Heliconiinae</taxon>
        <taxon>Argynnini</taxon>
        <taxon>Brenthis</taxon>
    </lineage>
</organism>
<name>A0A8J9V4X3_9NEOP</name>
<accession>A0A8J9V4X3</accession>
<proteinExistence type="predicted"/>
<dbReference type="AlphaFoldDB" id="A0A8J9V4X3"/>
<dbReference type="Proteomes" id="UP000838878">
    <property type="component" value="Chromosome 14"/>
</dbReference>
<reference evidence="1" key="1">
    <citation type="submission" date="2021-12" db="EMBL/GenBank/DDBJ databases">
        <authorList>
            <person name="Martin H S."/>
        </authorList>
    </citation>
    <scope>NUCLEOTIDE SEQUENCE</scope>
</reference>
<feature type="non-terminal residue" evidence="1">
    <location>
        <position position="86"/>
    </location>
</feature>
<protein>
    <submittedName>
        <fullName evidence="1">Uncharacterized protein</fullName>
    </submittedName>
</protein>
<evidence type="ECO:0000313" key="2">
    <source>
        <dbReference type="Proteomes" id="UP000838878"/>
    </source>
</evidence>
<dbReference type="OrthoDB" id="6115549at2759"/>